<sequence>MSTAPRRMCGTARRAAGRPAPGAPGGDTVNLGGCFQK</sequence>
<evidence type="ECO:0000256" key="1">
    <source>
        <dbReference type="SAM" id="MobiDB-lite"/>
    </source>
</evidence>
<gene>
    <name evidence="2" type="ordered locus">SCATT_06910</name>
</gene>
<dbReference type="STRING" id="1003195.SCATT_06910"/>
<dbReference type="Proteomes" id="UP000007842">
    <property type="component" value="Chromosome"/>
</dbReference>
<evidence type="ECO:0000313" key="2">
    <source>
        <dbReference type="EMBL" id="AEW93062.1"/>
    </source>
</evidence>
<proteinExistence type="predicted"/>
<evidence type="ECO:0000313" key="3">
    <source>
        <dbReference type="Proteomes" id="UP000007842"/>
    </source>
</evidence>
<reference evidence="3" key="1">
    <citation type="submission" date="2011-12" db="EMBL/GenBank/DDBJ databases">
        <title>Complete genome sequence of Streptomyces cattleya strain DSM 46488.</title>
        <authorList>
            <person name="Ou H.-Y."/>
            <person name="Li P."/>
            <person name="Zhao C."/>
            <person name="O'Hagan D."/>
            <person name="Deng Z."/>
        </authorList>
    </citation>
    <scope>NUCLEOTIDE SEQUENCE [LARGE SCALE GENOMIC DNA]</scope>
    <source>
        <strain evidence="3">ATCC 35852 / DSM 46488 / JCM 4925 / NBRC 14057 / NRRL 8057</strain>
    </source>
</reference>
<protein>
    <submittedName>
        <fullName evidence="2">Uncharacterized protein</fullName>
    </submittedName>
</protein>
<dbReference type="PATRIC" id="fig|1003195.29.peg.696"/>
<dbReference type="AlphaFoldDB" id="G8WVW9"/>
<organism evidence="2 3">
    <name type="scientific">Streptantibioticus cattleyicolor (strain ATCC 35852 / DSM 46488 / JCM 4925 / NBRC 14057 / NRRL 8057)</name>
    <name type="common">Streptomyces cattleya</name>
    <dbReference type="NCBI Taxonomy" id="1003195"/>
    <lineage>
        <taxon>Bacteria</taxon>
        <taxon>Bacillati</taxon>
        <taxon>Actinomycetota</taxon>
        <taxon>Actinomycetes</taxon>
        <taxon>Kitasatosporales</taxon>
        <taxon>Streptomycetaceae</taxon>
        <taxon>Streptantibioticus</taxon>
    </lineage>
</organism>
<dbReference type="HOGENOM" id="CLU_3349003_0_0_11"/>
<name>G8WVW9_STREN</name>
<keyword evidence="3" id="KW-1185">Reference proteome</keyword>
<accession>G8WVW9</accession>
<feature type="region of interest" description="Disordered" evidence="1">
    <location>
        <begin position="1"/>
        <end position="37"/>
    </location>
</feature>
<dbReference type="EMBL" id="CP003219">
    <property type="protein sequence ID" value="AEW93062.1"/>
    <property type="molecule type" value="Genomic_DNA"/>
</dbReference>
<dbReference type="KEGG" id="scy:SCATT_06910"/>